<name>A0AAN7PNA4_9COLE</name>
<dbReference type="AlphaFoldDB" id="A0AAN7PNA4"/>
<dbReference type="EMBL" id="JARPUR010000007">
    <property type="protein sequence ID" value="KAK4872329.1"/>
    <property type="molecule type" value="Genomic_DNA"/>
</dbReference>
<accession>A0AAN7PNA4</accession>
<comment type="caution">
    <text evidence="1">The sequence shown here is derived from an EMBL/GenBank/DDBJ whole genome shotgun (WGS) entry which is preliminary data.</text>
</comment>
<reference evidence="2" key="1">
    <citation type="submission" date="2023-01" db="EMBL/GenBank/DDBJ databases">
        <title>Key to firefly adult light organ development and bioluminescence: homeobox transcription factors regulate luciferase expression and transportation to peroxisome.</title>
        <authorList>
            <person name="Fu X."/>
        </authorList>
    </citation>
    <scope>NUCLEOTIDE SEQUENCE [LARGE SCALE GENOMIC DNA]</scope>
</reference>
<gene>
    <name evidence="1" type="ORF">RN001_014358</name>
</gene>
<evidence type="ECO:0000313" key="2">
    <source>
        <dbReference type="Proteomes" id="UP001353858"/>
    </source>
</evidence>
<protein>
    <submittedName>
        <fullName evidence="1">Uncharacterized protein</fullName>
    </submittedName>
</protein>
<evidence type="ECO:0000313" key="1">
    <source>
        <dbReference type="EMBL" id="KAK4872329.1"/>
    </source>
</evidence>
<proteinExistence type="predicted"/>
<organism evidence="1 2">
    <name type="scientific">Aquatica leii</name>
    <dbReference type="NCBI Taxonomy" id="1421715"/>
    <lineage>
        <taxon>Eukaryota</taxon>
        <taxon>Metazoa</taxon>
        <taxon>Ecdysozoa</taxon>
        <taxon>Arthropoda</taxon>
        <taxon>Hexapoda</taxon>
        <taxon>Insecta</taxon>
        <taxon>Pterygota</taxon>
        <taxon>Neoptera</taxon>
        <taxon>Endopterygota</taxon>
        <taxon>Coleoptera</taxon>
        <taxon>Polyphaga</taxon>
        <taxon>Elateriformia</taxon>
        <taxon>Elateroidea</taxon>
        <taxon>Lampyridae</taxon>
        <taxon>Luciolinae</taxon>
        <taxon>Aquatica</taxon>
    </lineage>
</organism>
<keyword evidence="2" id="KW-1185">Reference proteome</keyword>
<dbReference type="Proteomes" id="UP001353858">
    <property type="component" value="Unassembled WGS sequence"/>
</dbReference>
<sequence>MGKRIQDRDMKIWYKNKSKYENRRKIASNDEPVSKARYSPDIMKFVITVIFCLAGLFYCVQAECNAQNSYNIPYNCGKNGESHFYLNEAGECAYTCIVNGSHKTCAQVHPTKNAEKYANSKCKNDVFDCEGHGSEHIHEEDDYCSYGCRAGDIILVCGQVHSL</sequence>